<keyword evidence="2" id="KW-1185">Reference proteome</keyword>
<evidence type="ECO:0000313" key="1">
    <source>
        <dbReference type="EMBL" id="EFV01552.1"/>
    </source>
</evidence>
<evidence type="ECO:0000313" key="2">
    <source>
        <dbReference type="Proteomes" id="UP000004754"/>
    </source>
</evidence>
<dbReference type="InterPro" id="IPR014998">
    <property type="entry name" value="DUF1848"/>
</dbReference>
<comment type="caution">
    <text evidence="1">The sequence shown here is derived from an EMBL/GenBank/DDBJ whole genome shotgun (WGS) entry which is preliminary data.</text>
</comment>
<sequence>MAAFQTERCKWIKKEAAMILNTGSRTDIPAFFSDWLMNRVRAGFVMARNPFNARQVTRYRLDPRIVDVMTFCTKNPRPMLKHLTALAAFRTFWFVTITPYGREIEPEVPDKMQVMADFAALSKIVGRKAVHWRYDPIFISEKYTVAYHLRAFAQMAHLLAPYTDVGIISFIDLYRKTRRQFLEVREVTPEERIILVRKMAAITRENGMLLRTCSEGTQLMNDGVDTGGCMTRRVLEKACGIYLQVPGGKAATRAGCGCLLGADIGAYNTCGHGCRYCYANSDARTVARNRARHDPGLPLLVGRPYPEDQIHEADQRSWTDGQIRMAF</sequence>
<dbReference type="Pfam" id="PF08902">
    <property type="entry name" value="DUF1848"/>
    <property type="match status" value="1"/>
</dbReference>
<dbReference type="HOGENOM" id="CLU_069130_0_0_9"/>
<dbReference type="STRING" id="887929.HMP0721_0945"/>
<dbReference type="EMBL" id="AEQN01000016">
    <property type="protein sequence ID" value="EFV01552.1"/>
    <property type="molecule type" value="Genomic_DNA"/>
</dbReference>
<dbReference type="Proteomes" id="UP000004754">
    <property type="component" value="Unassembled WGS sequence"/>
</dbReference>
<proteinExistence type="predicted"/>
<name>E6MG12_9FIRM</name>
<protein>
    <recommendedName>
        <fullName evidence="3">DUF1848 domain-containing protein</fullName>
    </recommendedName>
</protein>
<dbReference type="eggNOG" id="COG1533">
    <property type="taxonomic scope" value="Bacteria"/>
</dbReference>
<dbReference type="AlphaFoldDB" id="E6MG12"/>
<gene>
    <name evidence="1" type="ORF">HMP0721_0945</name>
</gene>
<organism evidence="1 2">
    <name type="scientific">Pseudoramibacter alactolyticus ATCC 23263</name>
    <dbReference type="NCBI Taxonomy" id="887929"/>
    <lineage>
        <taxon>Bacteria</taxon>
        <taxon>Bacillati</taxon>
        <taxon>Bacillota</taxon>
        <taxon>Clostridia</taxon>
        <taxon>Eubacteriales</taxon>
        <taxon>Eubacteriaceae</taxon>
        <taxon>Pseudoramibacter</taxon>
    </lineage>
</organism>
<accession>E6MG12</accession>
<evidence type="ECO:0008006" key="3">
    <source>
        <dbReference type="Google" id="ProtNLM"/>
    </source>
</evidence>
<reference evidence="1 2" key="1">
    <citation type="submission" date="2010-12" db="EMBL/GenBank/DDBJ databases">
        <authorList>
            <person name="Muzny D."/>
            <person name="Qin X."/>
            <person name="Deng J."/>
            <person name="Jiang H."/>
            <person name="Liu Y."/>
            <person name="Qu J."/>
            <person name="Song X.-Z."/>
            <person name="Zhang L."/>
            <person name="Thornton R."/>
            <person name="Coyle M."/>
            <person name="Francisco L."/>
            <person name="Jackson L."/>
            <person name="Javaid M."/>
            <person name="Korchina V."/>
            <person name="Kovar C."/>
            <person name="Mata R."/>
            <person name="Mathew T."/>
            <person name="Ngo R."/>
            <person name="Nguyen L."/>
            <person name="Nguyen N."/>
            <person name="Okwuonu G."/>
            <person name="Ongeri F."/>
            <person name="Pham C."/>
            <person name="Simmons D."/>
            <person name="Wilczek-Boney K."/>
            <person name="Hale W."/>
            <person name="Jakkamsetti A."/>
            <person name="Pham P."/>
            <person name="Ruth R."/>
            <person name="San Lucas F."/>
            <person name="Warren J."/>
            <person name="Zhang J."/>
            <person name="Zhao Z."/>
            <person name="Zhou C."/>
            <person name="Zhu D."/>
            <person name="Lee S."/>
            <person name="Bess C."/>
            <person name="Blankenburg K."/>
            <person name="Forbes L."/>
            <person name="Fu Q."/>
            <person name="Gubbala S."/>
            <person name="Hirani K."/>
            <person name="Jayaseelan J.C."/>
            <person name="Lara F."/>
            <person name="Munidasa M."/>
            <person name="Palculict T."/>
            <person name="Patil S."/>
            <person name="Pu L.-L."/>
            <person name="Saada N."/>
            <person name="Tang L."/>
            <person name="Weissenberger G."/>
            <person name="Zhu Y."/>
            <person name="Hemphill L."/>
            <person name="Shang Y."/>
            <person name="Youmans B."/>
            <person name="Ayvaz T."/>
            <person name="Ross M."/>
            <person name="Santibanez J."/>
            <person name="Aqrawi P."/>
            <person name="Gross S."/>
            <person name="Joshi V."/>
            <person name="Fowler G."/>
            <person name="Nazareth L."/>
            <person name="Reid J."/>
            <person name="Worley K."/>
            <person name="Petrosino J."/>
            <person name="Highlander S."/>
            <person name="Gibbs R."/>
        </authorList>
    </citation>
    <scope>NUCLEOTIDE SEQUENCE [LARGE SCALE GENOMIC DNA]</scope>
    <source>
        <strain evidence="1 2">ATCC 23263</strain>
    </source>
</reference>